<dbReference type="GO" id="GO:0043005">
    <property type="term" value="C:neuron projection"/>
    <property type="evidence" value="ECO:0007669"/>
    <property type="project" value="TreeGrafter"/>
</dbReference>
<name>A0AAN8BFY2_9TELE</name>
<evidence type="ECO:0000256" key="1">
    <source>
        <dbReference type="SAM" id="Phobius"/>
    </source>
</evidence>
<keyword evidence="1" id="KW-1133">Transmembrane helix</keyword>
<accession>A0AAN8BFY2</accession>
<evidence type="ECO:0000313" key="2">
    <source>
        <dbReference type="EMBL" id="KAK5884073.1"/>
    </source>
</evidence>
<evidence type="ECO:0008006" key="4">
    <source>
        <dbReference type="Google" id="ProtNLM"/>
    </source>
</evidence>
<keyword evidence="1" id="KW-0472">Membrane</keyword>
<dbReference type="Pfam" id="PF14927">
    <property type="entry name" value="Neurensin"/>
    <property type="match status" value="1"/>
</dbReference>
<dbReference type="GO" id="GO:0043025">
    <property type="term" value="C:neuronal cell body"/>
    <property type="evidence" value="ECO:0007669"/>
    <property type="project" value="TreeGrafter"/>
</dbReference>
<dbReference type="EMBL" id="JAULUE010002061">
    <property type="protein sequence ID" value="KAK5884073.1"/>
    <property type="molecule type" value="Genomic_DNA"/>
</dbReference>
<reference evidence="2 3" key="1">
    <citation type="journal article" date="2023" name="Mol. Biol. Evol.">
        <title>Genomics of Secondarily Temperate Adaptation in the Only Non-Antarctic Icefish.</title>
        <authorList>
            <person name="Rivera-Colon A.G."/>
            <person name="Rayamajhi N."/>
            <person name="Minhas B.F."/>
            <person name="Madrigal G."/>
            <person name="Bilyk K.T."/>
            <person name="Yoon V."/>
            <person name="Hune M."/>
            <person name="Gregory S."/>
            <person name="Cheng C.H.C."/>
            <person name="Catchen J.M."/>
        </authorList>
    </citation>
    <scope>NUCLEOTIDE SEQUENCE [LARGE SCALE GENOMIC DNA]</scope>
    <source>
        <strain evidence="2">JC2023a</strain>
    </source>
</reference>
<comment type="caution">
    <text evidence="2">The sequence shown here is derived from an EMBL/GenBank/DDBJ whole genome shotgun (WGS) entry which is preliminary data.</text>
</comment>
<dbReference type="GO" id="GO:0007399">
    <property type="term" value="P:nervous system development"/>
    <property type="evidence" value="ECO:0007669"/>
    <property type="project" value="TreeGrafter"/>
</dbReference>
<dbReference type="GO" id="GO:0030133">
    <property type="term" value="C:transport vesicle"/>
    <property type="evidence" value="ECO:0007669"/>
    <property type="project" value="InterPro"/>
</dbReference>
<evidence type="ECO:0000313" key="3">
    <source>
        <dbReference type="Proteomes" id="UP001335648"/>
    </source>
</evidence>
<feature type="transmembrane region" description="Helical" evidence="1">
    <location>
        <begin position="64"/>
        <end position="88"/>
    </location>
</feature>
<dbReference type="AlphaFoldDB" id="A0AAN8BFY2"/>
<proteinExistence type="predicted"/>
<keyword evidence="1" id="KW-0812">Transmembrane</keyword>
<protein>
    <recommendedName>
        <fullName evidence="4">Neurensin 2</fullName>
    </recommendedName>
</protein>
<dbReference type="PANTHER" id="PTHR14796">
    <property type="entry name" value="NEURENSIN 1-RELATED"/>
    <property type="match status" value="1"/>
</dbReference>
<feature type="transmembrane region" description="Helical" evidence="1">
    <location>
        <begin position="122"/>
        <end position="143"/>
    </location>
</feature>
<gene>
    <name evidence="2" type="ORF">CesoFtcFv8_020338</name>
</gene>
<dbReference type="PANTHER" id="PTHR14796:SF3">
    <property type="entry name" value="NEURENSIN 1-LIKE-RELATED"/>
    <property type="match status" value="1"/>
</dbReference>
<sequence length="202" mass="21962">MALCSDASGGESSGSEASSRCLQFGVRSYLHHFYEDCSSSTWDRNPEDEGVLQSQRKNLKWSAAVWKVSMAFSSLLLTAGITSLSVGYSTPVKMASFGEGDLFFVDKQAVSFNKSLSRSSTAGMWLCCLGSALLVMGVFVWILQRKANLKEKLFSRQGEGRGDSGSKWRGFRDVDAVSNPTAVEKGEIPVTLSKVEKVQSTS</sequence>
<dbReference type="Proteomes" id="UP001335648">
    <property type="component" value="Unassembled WGS sequence"/>
</dbReference>
<dbReference type="InterPro" id="IPR024883">
    <property type="entry name" value="Neurensin"/>
</dbReference>
<keyword evidence="3" id="KW-1185">Reference proteome</keyword>
<organism evidence="2 3">
    <name type="scientific">Champsocephalus esox</name>
    <name type="common">pike icefish</name>
    <dbReference type="NCBI Taxonomy" id="159716"/>
    <lineage>
        <taxon>Eukaryota</taxon>
        <taxon>Metazoa</taxon>
        <taxon>Chordata</taxon>
        <taxon>Craniata</taxon>
        <taxon>Vertebrata</taxon>
        <taxon>Euteleostomi</taxon>
        <taxon>Actinopterygii</taxon>
        <taxon>Neopterygii</taxon>
        <taxon>Teleostei</taxon>
        <taxon>Neoteleostei</taxon>
        <taxon>Acanthomorphata</taxon>
        <taxon>Eupercaria</taxon>
        <taxon>Perciformes</taxon>
        <taxon>Notothenioidei</taxon>
        <taxon>Channichthyidae</taxon>
        <taxon>Champsocephalus</taxon>
    </lineage>
</organism>